<evidence type="ECO:0000313" key="3">
    <source>
        <dbReference type="Proteomes" id="UP000270296"/>
    </source>
</evidence>
<feature type="compositionally biased region" description="Polar residues" evidence="1">
    <location>
        <begin position="1"/>
        <end position="13"/>
    </location>
</feature>
<accession>A0A183J4W3</accession>
<gene>
    <name evidence="2" type="ORF">SBAD_LOCUS10911</name>
</gene>
<feature type="compositionally biased region" description="Basic and acidic residues" evidence="1">
    <location>
        <begin position="17"/>
        <end position="26"/>
    </location>
</feature>
<feature type="compositionally biased region" description="Basic and acidic residues" evidence="1">
    <location>
        <begin position="40"/>
        <end position="49"/>
    </location>
</feature>
<dbReference type="Proteomes" id="UP000270296">
    <property type="component" value="Unassembled WGS sequence"/>
</dbReference>
<proteinExistence type="predicted"/>
<keyword evidence="3" id="KW-1185">Reference proteome</keyword>
<evidence type="ECO:0000313" key="2">
    <source>
        <dbReference type="EMBL" id="VDP35564.1"/>
    </source>
</evidence>
<reference evidence="2 3" key="2">
    <citation type="submission" date="2018-11" db="EMBL/GenBank/DDBJ databases">
        <authorList>
            <consortium name="Pathogen Informatics"/>
        </authorList>
    </citation>
    <scope>NUCLEOTIDE SEQUENCE [LARGE SCALE GENOMIC DNA]</scope>
</reference>
<sequence length="171" mass="18706">MTQFQVLASSTSPADGHSGKSSDEAKTTLGGSLTSPSAFDVDKGTDERTTPVAEVAPTSAEQMYFDHLLREWQKMAICSFLPIHQFYSTPYCQSRTSTDTITQPLLNDVLNTTTADDGAAVSTLSDDQPLDLTVKSSRNAHQPQVKELKPCQSLIPDFSRYYLLVEAISPR</sequence>
<evidence type="ECO:0000256" key="1">
    <source>
        <dbReference type="SAM" id="MobiDB-lite"/>
    </source>
</evidence>
<name>A0A183J4W3_9BILA</name>
<dbReference type="EMBL" id="UZAM01014775">
    <property type="protein sequence ID" value="VDP35564.1"/>
    <property type="molecule type" value="Genomic_DNA"/>
</dbReference>
<dbReference type="WBParaSite" id="SBAD_0001128701-mRNA-1">
    <property type="protein sequence ID" value="SBAD_0001128701-mRNA-1"/>
    <property type="gene ID" value="SBAD_0001128701"/>
</dbReference>
<feature type="region of interest" description="Disordered" evidence="1">
    <location>
        <begin position="1"/>
        <end position="53"/>
    </location>
</feature>
<protein>
    <submittedName>
        <fullName evidence="2 4">Uncharacterized protein</fullName>
    </submittedName>
</protein>
<reference evidence="4" key="1">
    <citation type="submission" date="2016-06" db="UniProtKB">
        <authorList>
            <consortium name="WormBaseParasite"/>
        </authorList>
    </citation>
    <scope>IDENTIFICATION</scope>
</reference>
<dbReference type="AlphaFoldDB" id="A0A183J4W3"/>
<organism evidence="4">
    <name type="scientific">Soboliphyme baturini</name>
    <dbReference type="NCBI Taxonomy" id="241478"/>
    <lineage>
        <taxon>Eukaryota</taxon>
        <taxon>Metazoa</taxon>
        <taxon>Ecdysozoa</taxon>
        <taxon>Nematoda</taxon>
        <taxon>Enoplea</taxon>
        <taxon>Dorylaimia</taxon>
        <taxon>Dioctophymatida</taxon>
        <taxon>Dioctophymatoidea</taxon>
        <taxon>Soboliphymatidae</taxon>
        <taxon>Soboliphyme</taxon>
    </lineage>
</organism>
<evidence type="ECO:0000313" key="4">
    <source>
        <dbReference type="WBParaSite" id="SBAD_0001128701-mRNA-1"/>
    </source>
</evidence>